<dbReference type="PROSITE" id="PS51767">
    <property type="entry name" value="PEPTIDASE_A1"/>
    <property type="match status" value="1"/>
</dbReference>
<evidence type="ECO:0000256" key="1">
    <source>
        <dbReference type="ARBA" id="ARBA00007447"/>
    </source>
</evidence>
<protein>
    <recommendedName>
        <fullName evidence="2">Peptidase A1 domain-containing protein</fullName>
    </recommendedName>
</protein>
<reference evidence="3 4" key="1">
    <citation type="submission" date="2015-03" db="EMBL/GenBank/DDBJ databases">
        <title>Draft genome of the nematode, Opisthorchis viverrini.</title>
        <authorList>
            <person name="Mitreva M."/>
        </authorList>
    </citation>
    <scope>NUCLEOTIDE SEQUENCE [LARGE SCALE GENOMIC DNA]</scope>
    <source>
        <strain evidence="3">Khon Kaen</strain>
    </source>
</reference>
<dbReference type="Gene3D" id="2.40.70.10">
    <property type="entry name" value="Acid Proteases"/>
    <property type="match status" value="1"/>
</dbReference>
<dbReference type="Pfam" id="PF00026">
    <property type="entry name" value="Asp"/>
    <property type="match status" value="1"/>
</dbReference>
<dbReference type="InterPro" id="IPR021109">
    <property type="entry name" value="Peptidase_aspartic_dom_sf"/>
</dbReference>
<gene>
    <name evidence="3" type="ORF">X801_04837</name>
</gene>
<dbReference type="SUPFAM" id="SSF50630">
    <property type="entry name" value="Acid proteases"/>
    <property type="match status" value="1"/>
</dbReference>
<dbReference type="GO" id="GO:0004190">
    <property type="term" value="F:aspartic-type endopeptidase activity"/>
    <property type="evidence" value="ECO:0007669"/>
    <property type="project" value="InterPro"/>
</dbReference>
<dbReference type="CDD" id="cd05471">
    <property type="entry name" value="pepsin_like"/>
    <property type="match status" value="1"/>
</dbReference>
<accession>A0A1S8WY47</accession>
<dbReference type="EMBL" id="KV893437">
    <property type="protein sequence ID" value="OON19295.1"/>
    <property type="molecule type" value="Genomic_DNA"/>
</dbReference>
<dbReference type="InterPro" id="IPR001461">
    <property type="entry name" value="Aspartic_peptidase_A1"/>
</dbReference>
<dbReference type="Proteomes" id="UP000243686">
    <property type="component" value="Unassembled WGS sequence"/>
</dbReference>
<name>A0A1S8WY47_OPIVI</name>
<dbReference type="AlphaFoldDB" id="A0A1S8WY47"/>
<proteinExistence type="inferred from homology"/>
<dbReference type="InterPro" id="IPR034164">
    <property type="entry name" value="Pepsin-like_dom"/>
</dbReference>
<keyword evidence="4" id="KW-1185">Reference proteome</keyword>
<dbReference type="PANTHER" id="PTHR47966">
    <property type="entry name" value="BETA-SITE APP-CLEAVING ENZYME, ISOFORM A-RELATED"/>
    <property type="match status" value="1"/>
</dbReference>
<dbReference type="GO" id="GO:0006508">
    <property type="term" value="P:proteolysis"/>
    <property type="evidence" value="ECO:0007669"/>
    <property type="project" value="InterPro"/>
</dbReference>
<sequence length="147" mass="16507">MLFVGNITIGQPVGKEFSVLFDTGSDGIWVGSSKSRGDMWKGRRVYDESAISSLSAPSQQFSIRYYTATVEGKIWSDVLQIGDYSLSEIRFGLAHLMRGPFTLEKGIDGIFGLQYESTQSWDPPNILKELAKKKYIDNRVFCIHICP</sequence>
<evidence type="ECO:0000313" key="4">
    <source>
        <dbReference type="Proteomes" id="UP000243686"/>
    </source>
</evidence>
<evidence type="ECO:0000259" key="2">
    <source>
        <dbReference type="PROSITE" id="PS51767"/>
    </source>
</evidence>
<dbReference type="InterPro" id="IPR033121">
    <property type="entry name" value="PEPTIDASE_A1"/>
</dbReference>
<feature type="domain" description="Peptidase A1" evidence="2">
    <location>
        <begin position="3"/>
        <end position="147"/>
    </location>
</feature>
<evidence type="ECO:0000313" key="3">
    <source>
        <dbReference type="EMBL" id="OON19295.1"/>
    </source>
</evidence>
<comment type="similarity">
    <text evidence="1">Belongs to the peptidase A1 family.</text>
</comment>
<organism evidence="3 4">
    <name type="scientific">Opisthorchis viverrini</name>
    <name type="common">Southeast Asian liver fluke</name>
    <dbReference type="NCBI Taxonomy" id="6198"/>
    <lineage>
        <taxon>Eukaryota</taxon>
        <taxon>Metazoa</taxon>
        <taxon>Spiralia</taxon>
        <taxon>Lophotrochozoa</taxon>
        <taxon>Platyhelminthes</taxon>
        <taxon>Trematoda</taxon>
        <taxon>Digenea</taxon>
        <taxon>Opisthorchiida</taxon>
        <taxon>Opisthorchiata</taxon>
        <taxon>Opisthorchiidae</taxon>
        <taxon>Opisthorchis</taxon>
    </lineage>
</organism>